<protein>
    <recommendedName>
        <fullName evidence="2">DBP10 C-terminal domain-containing protein</fullName>
    </recommendedName>
</protein>
<reference evidence="3" key="1">
    <citation type="journal article" date="2021" name="Mol. Ecol. Resour.">
        <title>Apolygus lucorum genome provides insights into omnivorousness and mesophyll feeding.</title>
        <authorList>
            <person name="Liu Y."/>
            <person name="Liu H."/>
            <person name="Wang H."/>
            <person name="Huang T."/>
            <person name="Liu B."/>
            <person name="Yang B."/>
            <person name="Yin L."/>
            <person name="Li B."/>
            <person name="Zhang Y."/>
            <person name="Zhang S."/>
            <person name="Jiang F."/>
            <person name="Zhang X."/>
            <person name="Ren Y."/>
            <person name="Wang B."/>
            <person name="Wang S."/>
            <person name="Lu Y."/>
            <person name="Wu K."/>
            <person name="Fan W."/>
            <person name="Wang G."/>
        </authorList>
    </citation>
    <scope>NUCLEOTIDE SEQUENCE</scope>
    <source>
        <strain evidence="3">12Hb</strain>
    </source>
</reference>
<dbReference type="InterPro" id="IPR012541">
    <property type="entry name" value="DBP10_C"/>
</dbReference>
<dbReference type="OrthoDB" id="10261375at2759"/>
<accession>A0A8S9Y013</accession>
<evidence type="ECO:0000259" key="2">
    <source>
        <dbReference type="SMART" id="SM01123"/>
    </source>
</evidence>
<feature type="domain" description="DBP10 C-terminal" evidence="2">
    <location>
        <begin position="293"/>
        <end position="353"/>
    </location>
</feature>
<evidence type="ECO:0000256" key="1">
    <source>
        <dbReference type="SAM" id="MobiDB-lite"/>
    </source>
</evidence>
<comment type="caution">
    <text evidence="3">The sequence shown here is derived from an EMBL/GenBank/DDBJ whole genome shotgun (WGS) entry which is preliminary data.</text>
</comment>
<feature type="compositionally biased region" description="Basic residues" evidence="1">
    <location>
        <begin position="414"/>
        <end position="431"/>
    </location>
</feature>
<name>A0A8S9Y013_APOLU</name>
<dbReference type="SMART" id="SM01123">
    <property type="entry name" value="DBP10CT"/>
    <property type="match status" value="1"/>
</dbReference>
<dbReference type="GO" id="GO:0003723">
    <property type="term" value="F:RNA binding"/>
    <property type="evidence" value="ECO:0007669"/>
    <property type="project" value="InterPro"/>
</dbReference>
<dbReference type="GO" id="GO:0003724">
    <property type="term" value="F:RNA helicase activity"/>
    <property type="evidence" value="ECO:0007669"/>
    <property type="project" value="InterPro"/>
</dbReference>
<dbReference type="GO" id="GO:0005634">
    <property type="term" value="C:nucleus"/>
    <property type="evidence" value="ECO:0007669"/>
    <property type="project" value="InterPro"/>
</dbReference>
<feature type="region of interest" description="Disordered" evidence="1">
    <location>
        <begin position="353"/>
        <end position="431"/>
    </location>
</feature>
<feature type="compositionally biased region" description="Acidic residues" evidence="1">
    <location>
        <begin position="359"/>
        <end position="368"/>
    </location>
</feature>
<dbReference type="Pfam" id="PF08147">
    <property type="entry name" value="DBP10CT"/>
    <property type="match status" value="1"/>
</dbReference>
<evidence type="ECO:0000313" key="4">
    <source>
        <dbReference type="Proteomes" id="UP000466442"/>
    </source>
</evidence>
<sequence>MEQVRRRGGCFSSIALAFNLTDMCCEWRCARAGRDGHAFCIVEPDEFCYLLDLHLFLGNPLSIAPPSGGTEISSLGKVPSAYLETELSDLLKWHSDASDLASMEKVCENGMKQYVRSRPGASIESVKRAKDINFATIGEHPLFQEAANDKDAKAKLLTGISSYRPPGTIFELGRPSYSESYKLMRERRQKHDKKIIAYHQKVQEKLAESEAIRESRKDIKMELSKPEDIGSTFSKVVMGKRRKTFTLSEIAEKKQKLVLDKEHFIPYQPADAHTEEGLQVHNFQKEASAAGFDLTGDSEAIMKSAKVKKVWDKKKKKMVGVQGESKKNMIKSESGKWIPSSFKSGRYQKWMERTKAAAEDDAGSDDGESAPAKPLKRQPKNERWAKHNLKLQMKKQVDLKRPEQIVKAREIQERKKKRSKPKRKGKRGKKN</sequence>
<dbReference type="Proteomes" id="UP000466442">
    <property type="component" value="Unassembled WGS sequence"/>
</dbReference>
<organism evidence="3 4">
    <name type="scientific">Apolygus lucorum</name>
    <name type="common">Small green plant bug</name>
    <name type="synonym">Lygocoris lucorum</name>
    <dbReference type="NCBI Taxonomy" id="248454"/>
    <lineage>
        <taxon>Eukaryota</taxon>
        <taxon>Metazoa</taxon>
        <taxon>Ecdysozoa</taxon>
        <taxon>Arthropoda</taxon>
        <taxon>Hexapoda</taxon>
        <taxon>Insecta</taxon>
        <taxon>Pterygota</taxon>
        <taxon>Neoptera</taxon>
        <taxon>Paraneoptera</taxon>
        <taxon>Hemiptera</taxon>
        <taxon>Heteroptera</taxon>
        <taxon>Panheteroptera</taxon>
        <taxon>Cimicomorpha</taxon>
        <taxon>Miridae</taxon>
        <taxon>Mirini</taxon>
        <taxon>Apolygus</taxon>
    </lineage>
</organism>
<proteinExistence type="predicted"/>
<dbReference type="EMBL" id="WIXP02000003">
    <property type="protein sequence ID" value="KAF6213185.1"/>
    <property type="molecule type" value="Genomic_DNA"/>
</dbReference>
<dbReference type="AlphaFoldDB" id="A0A8S9Y013"/>
<keyword evidence="4" id="KW-1185">Reference proteome</keyword>
<evidence type="ECO:0000313" key="3">
    <source>
        <dbReference type="EMBL" id="KAF6213185.1"/>
    </source>
</evidence>
<feature type="compositionally biased region" description="Basic and acidic residues" evidence="1">
    <location>
        <begin position="395"/>
        <end position="413"/>
    </location>
</feature>
<dbReference type="GO" id="GO:0005524">
    <property type="term" value="F:ATP binding"/>
    <property type="evidence" value="ECO:0007669"/>
    <property type="project" value="InterPro"/>
</dbReference>
<gene>
    <name evidence="3" type="ORF">GE061_010901</name>
</gene>